<feature type="transmembrane region" description="Helical" evidence="4">
    <location>
        <begin position="133"/>
        <end position="152"/>
    </location>
</feature>
<feature type="transmembrane region" description="Helical" evidence="4">
    <location>
        <begin position="212"/>
        <end position="236"/>
    </location>
</feature>
<dbReference type="PANTHER" id="PTHR23534">
    <property type="entry name" value="MFS PERMEASE"/>
    <property type="match status" value="1"/>
</dbReference>
<dbReference type="Proteomes" id="UP000248856">
    <property type="component" value="Unassembled WGS sequence"/>
</dbReference>
<sequence length="395" mass="41192">MTTHRQHLGLLALCQGLFLTNNVVFIAINGLVGLQLAPRGWMATLPVMGYVVGGALSTGLVARAQRRWGRQASFQLGLAVAAVSALLCALAVWAHAFWLLCAATVVAGYYSANGQLYRFAAAEIAPEPQRDKAVSLVMAGGLLGAVAGPNLAHHTRDLLGVPFMGAYLALVAVALASMACMAFVRFPPVPRRAAADGAPAGRSVAQLLRDPVFALAVAGAALGYGVMNLLMAATPLAMQVCGHGFGDAAFVLEWHVIGMFAPGFFTGHLIQRFGVLRVMGAGVALNAACVAIALSGVELPHFTVALFLLGVGWNFLFTGSTALAMRSWRPEEKDRAQATINFGVFATMALTSFASGALVTTQGWALLNVGSIAPIALTGAGIAWLALRQRRARAA</sequence>
<comment type="caution">
    <text evidence="6">The sequence shown here is derived from an EMBL/GenBank/DDBJ whole genome shotgun (WGS) entry which is preliminary data.</text>
</comment>
<feature type="transmembrane region" description="Helical" evidence="4">
    <location>
        <begin position="365"/>
        <end position="387"/>
    </location>
</feature>
<evidence type="ECO:0000256" key="3">
    <source>
        <dbReference type="ARBA" id="ARBA00023136"/>
    </source>
</evidence>
<dbReference type="InterPro" id="IPR011701">
    <property type="entry name" value="MFS"/>
</dbReference>
<keyword evidence="1 4" id="KW-0812">Transmembrane</keyword>
<feature type="transmembrane region" description="Helical" evidence="4">
    <location>
        <begin position="7"/>
        <end position="28"/>
    </location>
</feature>
<keyword evidence="3 4" id="KW-0472">Membrane</keyword>
<gene>
    <name evidence="6" type="ORF">AX018_100729</name>
</gene>
<evidence type="ECO:0000256" key="1">
    <source>
        <dbReference type="ARBA" id="ARBA00022692"/>
    </source>
</evidence>
<feature type="transmembrane region" description="Helical" evidence="4">
    <location>
        <begin position="299"/>
        <end position="317"/>
    </location>
</feature>
<evidence type="ECO:0000313" key="6">
    <source>
        <dbReference type="EMBL" id="RAR85094.1"/>
    </source>
</evidence>
<accession>A0A328ZHN2</accession>
<dbReference type="InterPro" id="IPR036259">
    <property type="entry name" value="MFS_trans_sf"/>
</dbReference>
<proteinExistence type="predicted"/>
<dbReference type="RefSeq" id="WP_111876265.1">
    <property type="nucleotide sequence ID" value="NZ_CBCSGC010000019.1"/>
</dbReference>
<keyword evidence="7" id="KW-1185">Reference proteome</keyword>
<feature type="domain" description="Major facilitator superfamily (MFS) profile" evidence="5">
    <location>
        <begin position="211"/>
        <end position="395"/>
    </location>
</feature>
<keyword evidence="2 4" id="KW-1133">Transmembrane helix</keyword>
<dbReference type="PANTHER" id="PTHR23534:SF1">
    <property type="entry name" value="MAJOR FACILITATOR SUPERFAMILY PROTEIN"/>
    <property type="match status" value="1"/>
</dbReference>
<protein>
    <submittedName>
        <fullName evidence="6">Putative MFS family arabinose efflux permease</fullName>
    </submittedName>
</protein>
<evidence type="ECO:0000256" key="2">
    <source>
        <dbReference type="ARBA" id="ARBA00022989"/>
    </source>
</evidence>
<name>A0A328ZHN2_9BURK</name>
<dbReference type="SUPFAM" id="SSF103473">
    <property type="entry name" value="MFS general substrate transporter"/>
    <property type="match status" value="1"/>
</dbReference>
<dbReference type="PROSITE" id="PS50850">
    <property type="entry name" value="MFS"/>
    <property type="match status" value="1"/>
</dbReference>
<feature type="transmembrane region" description="Helical" evidence="4">
    <location>
        <begin position="338"/>
        <end position="359"/>
    </location>
</feature>
<dbReference type="OrthoDB" id="8558006at2"/>
<organism evidence="6 7">
    <name type="scientific">Paracidovorax anthurii</name>
    <dbReference type="NCBI Taxonomy" id="78229"/>
    <lineage>
        <taxon>Bacteria</taxon>
        <taxon>Pseudomonadati</taxon>
        <taxon>Pseudomonadota</taxon>
        <taxon>Betaproteobacteria</taxon>
        <taxon>Burkholderiales</taxon>
        <taxon>Comamonadaceae</taxon>
        <taxon>Paracidovorax</taxon>
    </lineage>
</organism>
<evidence type="ECO:0000259" key="5">
    <source>
        <dbReference type="PROSITE" id="PS50850"/>
    </source>
</evidence>
<dbReference type="InterPro" id="IPR020846">
    <property type="entry name" value="MFS_dom"/>
</dbReference>
<evidence type="ECO:0000256" key="4">
    <source>
        <dbReference type="SAM" id="Phobius"/>
    </source>
</evidence>
<feature type="transmembrane region" description="Helical" evidence="4">
    <location>
        <begin position="248"/>
        <end position="267"/>
    </location>
</feature>
<feature type="transmembrane region" description="Helical" evidence="4">
    <location>
        <begin position="164"/>
        <end position="184"/>
    </location>
</feature>
<dbReference type="AlphaFoldDB" id="A0A328ZHN2"/>
<feature type="transmembrane region" description="Helical" evidence="4">
    <location>
        <begin position="74"/>
        <end position="90"/>
    </location>
</feature>
<feature type="transmembrane region" description="Helical" evidence="4">
    <location>
        <begin position="96"/>
        <end position="112"/>
    </location>
</feature>
<dbReference type="Gene3D" id="1.20.1250.20">
    <property type="entry name" value="MFS general substrate transporter like domains"/>
    <property type="match status" value="1"/>
</dbReference>
<dbReference type="EMBL" id="QLTA01000007">
    <property type="protein sequence ID" value="RAR85094.1"/>
    <property type="molecule type" value="Genomic_DNA"/>
</dbReference>
<dbReference type="GO" id="GO:0022857">
    <property type="term" value="F:transmembrane transporter activity"/>
    <property type="evidence" value="ECO:0007669"/>
    <property type="project" value="InterPro"/>
</dbReference>
<evidence type="ECO:0000313" key="7">
    <source>
        <dbReference type="Proteomes" id="UP000248856"/>
    </source>
</evidence>
<dbReference type="Pfam" id="PF07690">
    <property type="entry name" value="MFS_1"/>
    <property type="match status" value="2"/>
</dbReference>
<feature type="transmembrane region" description="Helical" evidence="4">
    <location>
        <begin position="40"/>
        <end position="62"/>
    </location>
</feature>
<feature type="transmembrane region" description="Helical" evidence="4">
    <location>
        <begin position="274"/>
        <end position="293"/>
    </location>
</feature>
<reference evidence="6 7" key="1">
    <citation type="submission" date="2018-06" db="EMBL/GenBank/DDBJ databases">
        <title>Genomic Encyclopedia of Archaeal and Bacterial Type Strains, Phase II (KMG-II): from individual species to whole genera.</title>
        <authorList>
            <person name="Goeker M."/>
        </authorList>
    </citation>
    <scope>NUCLEOTIDE SEQUENCE [LARGE SCALE GENOMIC DNA]</scope>
    <source>
        <strain evidence="6 7">CFPB 3232</strain>
    </source>
</reference>